<feature type="compositionally biased region" description="Acidic residues" evidence="1">
    <location>
        <begin position="731"/>
        <end position="750"/>
    </location>
</feature>
<organism evidence="2 3">
    <name type="scientific">Steccherinum ochraceum</name>
    <dbReference type="NCBI Taxonomy" id="92696"/>
    <lineage>
        <taxon>Eukaryota</taxon>
        <taxon>Fungi</taxon>
        <taxon>Dikarya</taxon>
        <taxon>Basidiomycota</taxon>
        <taxon>Agaricomycotina</taxon>
        <taxon>Agaricomycetes</taxon>
        <taxon>Polyporales</taxon>
        <taxon>Steccherinaceae</taxon>
        <taxon>Steccherinum</taxon>
    </lineage>
</organism>
<comment type="caution">
    <text evidence="2">The sequence shown here is derived from an EMBL/GenBank/DDBJ whole genome shotgun (WGS) entry which is preliminary data.</text>
</comment>
<evidence type="ECO:0008006" key="4">
    <source>
        <dbReference type="Google" id="ProtNLM"/>
    </source>
</evidence>
<feature type="compositionally biased region" description="Low complexity" evidence="1">
    <location>
        <begin position="353"/>
        <end position="372"/>
    </location>
</feature>
<name>A0A4V2MWU5_9APHY</name>
<evidence type="ECO:0000313" key="3">
    <source>
        <dbReference type="Proteomes" id="UP000292702"/>
    </source>
</evidence>
<evidence type="ECO:0000256" key="1">
    <source>
        <dbReference type="SAM" id="MobiDB-lite"/>
    </source>
</evidence>
<feature type="compositionally biased region" description="Basic and acidic residues" evidence="1">
    <location>
        <begin position="707"/>
        <end position="729"/>
    </location>
</feature>
<feature type="compositionally biased region" description="Basic and acidic residues" evidence="1">
    <location>
        <begin position="751"/>
        <end position="769"/>
    </location>
</feature>
<gene>
    <name evidence="2" type="ORF">EIP91_012227</name>
</gene>
<feature type="compositionally biased region" description="Acidic residues" evidence="1">
    <location>
        <begin position="770"/>
        <end position="780"/>
    </location>
</feature>
<feature type="region of interest" description="Disordered" evidence="1">
    <location>
        <begin position="65"/>
        <end position="98"/>
    </location>
</feature>
<dbReference type="AlphaFoldDB" id="A0A4V2MWU5"/>
<accession>A0A4V2MWU5</accession>
<dbReference type="Proteomes" id="UP000292702">
    <property type="component" value="Unassembled WGS sequence"/>
</dbReference>
<sequence length="792" mass="88282">MRSSHVDLIDRARARLGHSAPPAADVLLNAPPASDPLEPRPHSVFVVIMSSDTDSVKVAPSVAEGVSASTGPSDAASLPATAAPVSSPATTTSSRNVKKMKYRRSKDLPWHAEGDMFLDTPDGVIFRLPSGPLVSASKMIAAHQQKQIQVAVGGREAWGLHLEASSMRLVPFLKAIYDSSIDVSSITNVVELADILFTSWGFEADELYRKARKAMLQYFPPTVDAFYSSRIKRKSIPPAHLFYVANAVAKLSDTLLLPANTVACYEIPFDIVISGAEGHPHKPNEKIELDFNIKFQLFRNRCKLISFAHSYTLGSLYFKQRSCRSRECISARRTMAQKYMLGREDGIAGGTSGAPTGEIGGPAAPTPATTIPSTNVKKPRLYRSKAIPWHTKGNLLLYSMDGFIFRVPSEPLANATKKFAIPLQRQKPKEVDGLEIRSLNLAVRVVRLVPFLRALYDSSFDISRTTNVVDLADILSISWGFGAQELHRKTVKSLQRYFPPTVDAFASSRYRRKNISPAHLFYIANTCGETFCHILIPSVIAALYEVPFDTAILGAEGCPHKANPTTRIELAPNIKYQLFRNRSKLTSYALSHTLGSLYFKKRSCRNRECMSARRNFAQKCMLGREDGYVDPFLRYPRLFTHRALCDGCQEEMEECVKEGRAFVWDKLPSLLGIPMSWEAIIKQFDRGLEAFLQKKSALKVNNGNQEEVQHKDVEQKDVEQKDAEQKAVEQTDVEQTDIEPKDDENENGDDEDRKGDDEDRNGDDEYRNGDDEDRNEDLDENQGAVAAPVTEE</sequence>
<dbReference type="EMBL" id="RWJN01000092">
    <property type="protein sequence ID" value="TCD67597.1"/>
    <property type="molecule type" value="Genomic_DNA"/>
</dbReference>
<feature type="region of interest" description="Disordered" evidence="1">
    <location>
        <begin position="703"/>
        <end position="792"/>
    </location>
</feature>
<reference evidence="2 3" key="1">
    <citation type="submission" date="2018-11" db="EMBL/GenBank/DDBJ databases">
        <title>Genome assembly of Steccherinum ochraceum LE-BIN_3174, the white-rot fungus of the Steccherinaceae family (The Residual Polyporoid clade, Polyporales, Basidiomycota).</title>
        <authorList>
            <person name="Fedorova T.V."/>
            <person name="Glazunova O.A."/>
            <person name="Landesman E.O."/>
            <person name="Moiseenko K.V."/>
            <person name="Psurtseva N.V."/>
            <person name="Savinova O.S."/>
            <person name="Shakhova N.V."/>
            <person name="Tyazhelova T.V."/>
            <person name="Vasina D.V."/>
        </authorList>
    </citation>
    <scope>NUCLEOTIDE SEQUENCE [LARGE SCALE GENOMIC DNA]</scope>
    <source>
        <strain evidence="2 3">LE-BIN_3174</strain>
    </source>
</reference>
<keyword evidence="3" id="KW-1185">Reference proteome</keyword>
<feature type="region of interest" description="Disordered" evidence="1">
    <location>
        <begin position="350"/>
        <end position="375"/>
    </location>
</feature>
<proteinExistence type="predicted"/>
<feature type="compositionally biased region" description="Low complexity" evidence="1">
    <location>
        <begin position="72"/>
        <end position="94"/>
    </location>
</feature>
<evidence type="ECO:0000313" key="2">
    <source>
        <dbReference type="EMBL" id="TCD67597.1"/>
    </source>
</evidence>
<protein>
    <recommendedName>
        <fullName evidence="4">BTB domain-containing protein</fullName>
    </recommendedName>
</protein>